<feature type="transmembrane region" description="Helical" evidence="6">
    <location>
        <begin position="144"/>
        <end position="169"/>
    </location>
</feature>
<feature type="transmembrane region" description="Helical" evidence="6">
    <location>
        <begin position="48"/>
        <end position="68"/>
    </location>
</feature>
<dbReference type="AlphaFoldDB" id="A0A926HWM0"/>
<dbReference type="GO" id="GO:0012505">
    <property type="term" value="C:endomembrane system"/>
    <property type="evidence" value="ECO:0007669"/>
    <property type="project" value="UniProtKB-SubCell"/>
</dbReference>
<feature type="transmembrane region" description="Helical" evidence="6">
    <location>
        <begin position="175"/>
        <end position="196"/>
    </location>
</feature>
<comment type="subcellular location">
    <subcellularLocation>
        <location evidence="1">Endomembrane system</location>
        <topology evidence="1">Multi-pass membrane protein</topology>
    </subcellularLocation>
</comment>
<dbReference type="PANTHER" id="PTHR23519:SF1">
    <property type="entry name" value="AUTOPHAGY-RELATED PROTEIN 22"/>
    <property type="match status" value="1"/>
</dbReference>
<evidence type="ECO:0000256" key="2">
    <source>
        <dbReference type="ARBA" id="ARBA00022448"/>
    </source>
</evidence>
<keyword evidence="3 6" id="KW-0812">Transmembrane</keyword>
<proteinExistence type="predicted"/>
<feature type="transmembrane region" description="Helical" evidence="6">
    <location>
        <begin position="235"/>
        <end position="255"/>
    </location>
</feature>
<keyword evidence="4 6" id="KW-1133">Transmembrane helix</keyword>
<evidence type="ECO:0000313" key="8">
    <source>
        <dbReference type="Proteomes" id="UP000657006"/>
    </source>
</evidence>
<feature type="transmembrane region" description="Helical" evidence="6">
    <location>
        <begin position="298"/>
        <end position="318"/>
    </location>
</feature>
<dbReference type="Pfam" id="PF11700">
    <property type="entry name" value="ATG22"/>
    <property type="match status" value="2"/>
</dbReference>
<evidence type="ECO:0000313" key="7">
    <source>
        <dbReference type="EMBL" id="MBC8542867.1"/>
    </source>
</evidence>
<dbReference type="EMBL" id="JACRSQ010000005">
    <property type="protein sequence ID" value="MBC8542867.1"/>
    <property type="molecule type" value="Genomic_DNA"/>
</dbReference>
<organism evidence="7 8">
    <name type="scientific">Bianquea renquensis</name>
    <dbReference type="NCBI Taxonomy" id="2763661"/>
    <lineage>
        <taxon>Bacteria</taxon>
        <taxon>Bacillati</taxon>
        <taxon>Bacillota</taxon>
        <taxon>Clostridia</taxon>
        <taxon>Eubacteriales</taxon>
        <taxon>Bianqueaceae</taxon>
        <taxon>Bianquea</taxon>
    </lineage>
</organism>
<accession>A0A926HWM0</accession>
<name>A0A926HWM0_9FIRM</name>
<reference evidence="7" key="1">
    <citation type="submission" date="2020-08" db="EMBL/GenBank/DDBJ databases">
        <title>Genome public.</title>
        <authorList>
            <person name="Liu C."/>
            <person name="Sun Q."/>
        </authorList>
    </citation>
    <scope>NUCLEOTIDE SEQUENCE</scope>
    <source>
        <strain evidence="7">NSJ-32</strain>
    </source>
</reference>
<feature type="transmembrane region" description="Helical" evidence="6">
    <location>
        <begin position="105"/>
        <end position="123"/>
    </location>
</feature>
<dbReference type="InterPro" id="IPR036259">
    <property type="entry name" value="MFS_trans_sf"/>
</dbReference>
<protein>
    <submittedName>
        <fullName evidence="7">MFS transporter</fullName>
    </submittedName>
</protein>
<evidence type="ECO:0000256" key="3">
    <source>
        <dbReference type="ARBA" id="ARBA00022692"/>
    </source>
</evidence>
<dbReference type="PANTHER" id="PTHR23519">
    <property type="entry name" value="AUTOPHAGY-RELATED PROTEIN 22"/>
    <property type="match status" value="1"/>
</dbReference>
<gene>
    <name evidence="7" type="ORF">H8730_04815</name>
</gene>
<feature type="transmembrane region" description="Helical" evidence="6">
    <location>
        <begin position="20"/>
        <end position="42"/>
    </location>
</feature>
<feature type="transmembrane region" description="Helical" evidence="6">
    <location>
        <begin position="369"/>
        <end position="387"/>
    </location>
</feature>
<evidence type="ECO:0000256" key="4">
    <source>
        <dbReference type="ARBA" id="ARBA00022989"/>
    </source>
</evidence>
<sequence>MEERSQRFTKVERSWILYDWANSVYATIMMAALFPIYFTSLAGEAGDVWWGVGSSAATFIMAFLSPVAGAVADYRGRKKIVFSLFFILGLVGTFCTAITENWRLILGFYVLSNIGFAGSNLCYDSFLTDVTTRERMDKVSAWGYAMGYIGGSTIPFLAAIALVMLGPSIGIDNAAAIRISVVITVLWWGGFSIPFFRHVRQRYYTEKKSGHVVRETFSNIWRTANMIFQDRRLRLFILAYFFYIDGVGTVIKMSTAYGATLGLDSTGMVLALLVTQIVAVPCAIWFSKLGERIGGLNVILLGVGIYCVICTLGFVMGYGTEEGFLTNRQALGIFWILAVLVGTAQGGIQAMSRSYFGRMIPPERSNECFGFFDIFGKFAAVIGPALYSVVKTVTGRSSMAIFGIILLFLLGGALLVGCKKANPDMR</sequence>
<dbReference type="Proteomes" id="UP000657006">
    <property type="component" value="Unassembled WGS sequence"/>
</dbReference>
<dbReference type="Gene3D" id="1.20.1250.20">
    <property type="entry name" value="MFS general substrate transporter like domains"/>
    <property type="match status" value="1"/>
</dbReference>
<feature type="transmembrane region" description="Helical" evidence="6">
    <location>
        <begin position="80"/>
        <end position="99"/>
    </location>
</feature>
<dbReference type="InterPro" id="IPR050495">
    <property type="entry name" value="ATG22/LtaA_families"/>
</dbReference>
<feature type="transmembrane region" description="Helical" evidence="6">
    <location>
        <begin position="267"/>
        <end position="286"/>
    </location>
</feature>
<evidence type="ECO:0000256" key="6">
    <source>
        <dbReference type="SAM" id="Phobius"/>
    </source>
</evidence>
<evidence type="ECO:0000256" key="1">
    <source>
        <dbReference type="ARBA" id="ARBA00004127"/>
    </source>
</evidence>
<keyword evidence="8" id="KW-1185">Reference proteome</keyword>
<evidence type="ECO:0000256" key="5">
    <source>
        <dbReference type="ARBA" id="ARBA00023136"/>
    </source>
</evidence>
<dbReference type="InterPro" id="IPR024671">
    <property type="entry name" value="Atg22-like"/>
</dbReference>
<feature type="transmembrane region" description="Helical" evidence="6">
    <location>
        <begin position="399"/>
        <end position="418"/>
    </location>
</feature>
<feature type="transmembrane region" description="Helical" evidence="6">
    <location>
        <begin position="330"/>
        <end position="348"/>
    </location>
</feature>
<keyword evidence="5 6" id="KW-0472">Membrane</keyword>
<comment type="caution">
    <text evidence="7">The sequence shown here is derived from an EMBL/GenBank/DDBJ whole genome shotgun (WGS) entry which is preliminary data.</text>
</comment>
<dbReference type="SUPFAM" id="SSF103473">
    <property type="entry name" value="MFS general substrate transporter"/>
    <property type="match status" value="1"/>
</dbReference>
<keyword evidence="2" id="KW-0813">Transport</keyword>